<evidence type="ECO:0000256" key="1">
    <source>
        <dbReference type="ARBA" id="ARBA00023015"/>
    </source>
</evidence>
<dbReference type="PANTHER" id="PTHR47506">
    <property type="entry name" value="TRANSCRIPTIONAL REGULATORY PROTEIN"/>
    <property type="match status" value="1"/>
</dbReference>
<reference evidence="6 7" key="1">
    <citation type="submission" date="2017-09" db="EMBL/GenBank/DDBJ databases">
        <title>Sphingomonas ginsenosidimutans KACC 14949, whole genome shotgun sequence.</title>
        <authorList>
            <person name="Feng G."/>
            <person name="Zhu H."/>
        </authorList>
    </citation>
    <scope>NUCLEOTIDE SEQUENCE [LARGE SCALE GENOMIC DNA]</scope>
    <source>
        <strain evidence="6 7">KACC 14949</strain>
    </source>
</reference>
<accession>A0A2A4I253</accession>
<organism evidence="6 7">
    <name type="scientific">Sphingomonas ginsenosidimutans</name>
    <dbReference type="NCBI Taxonomy" id="862134"/>
    <lineage>
        <taxon>Bacteria</taxon>
        <taxon>Pseudomonadati</taxon>
        <taxon>Pseudomonadota</taxon>
        <taxon>Alphaproteobacteria</taxon>
        <taxon>Sphingomonadales</taxon>
        <taxon>Sphingomonadaceae</taxon>
        <taxon>Sphingomonas</taxon>
    </lineage>
</organism>
<comment type="caution">
    <text evidence="6">The sequence shown here is derived from an EMBL/GenBank/DDBJ whole genome shotgun (WGS) entry which is preliminary data.</text>
</comment>
<keyword evidence="2 4" id="KW-0238">DNA-binding</keyword>
<dbReference type="InterPro" id="IPR009057">
    <property type="entry name" value="Homeodomain-like_sf"/>
</dbReference>
<evidence type="ECO:0000256" key="2">
    <source>
        <dbReference type="ARBA" id="ARBA00023125"/>
    </source>
</evidence>
<proteinExistence type="predicted"/>
<evidence type="ECO:0000313" key="7">
    <source>
        <dbReference type="Proteomes" id="UP000218784"/>
    </source>
</evidence>
<feature type="domain" description="HTH tetR-type" evidence="5">
    <location>
        <begin position="9"/>
        <end position="69"/>
    </location>
</feature>
<dbReference type="Proteomes" id="UP000218784">
    <property type="component" value="Unassembled WGS sequence"/>
</dbReference>
<protein>
    <submittedName>
        <fullName evidence="6">TetR family transcriptional regulator</fullName>
    </submittedName>
</protein>
<evidence type="ECO:0000256" key="3">
    <source>
        <dbReference type="ARBA" id="ARBA00023163"/>
    </source>
</evidence>
<sequence length="187" mass="19951">MRVNREQMRANRERILSEAGRLFRERGFENVGVAEVMRAAGMTHGGFYGHFASKDDLVMQTLTQLFAPRDAASDPAMTDFLDVYLSPEHRDSPGTGCPTAALSVDAARQTEAARRSLSAGIEAQIARMAARLGDEAGGHNRVAATGIWAAMVGALVLARAADAPLSDRILADAKAWIAGRLDAPGDT</sequence>
<dbReference type="PRINTS" id="PR00455">
    <property type="entry name" value="HTHTETR"/>
</dbReference>
<dbReference type="PROSITE" id="PS50977">
    <property type="entry name" value="HTH_TETR_2"/>
    <property type="match status" value="1"/>
</dbReference>
<keyword evidence="3" id="KW-0804">Transcription</keyword>
<dbReference type="EMBL" id="NWVD01000001">
    <property type="protein sequence ID" value="PCG10846.1"/>
    <property type="molecule type" value="Genomic_DNA"/>
</dbReference>
<dbReference type="InterPro" id="IPR036271">
    <property type="entry name" value="Tet_transcr_reg_TetR-rel_C_sf"/>
</dbReference>
<gene>
    <name evidence="6" type="ORF">COA17_00305</name>
</gene>
<dbReference type="RefSeq" id="WP_096610651.1">
    <property type="nucleotide sequence ID" value="NZ_NWVD01000001.1"/>
</dbReference>
<dbReference type="InterPro" id="IPR001647">
    <property type="entry name" value="HTH_TetR"/>
</dbReference>
<name>A0A2A4I253_9SPHN</name>
<evidence type="ECO:0000259" key="5">
    <source>
        <dbReference type="PROSITE" id="PS50977"/>
    </source>
</evidence>
<dbReference type="SUPFAM" id="SSF48498">
    <property type="entry name" value="Tetracyclin repressor-like, C-terminal domain"/>
    <property type="match status" value="1"/>
</dbReference>
<feature type="DNA-binding region" description="H-T-H motif" evidence="4">
    <location>
        <begin position="32"/>
        <end position="51"/>
    </location>
</feature>
<dbReference type="Pfam" id="PF00440">
    <property type="entry name" value="TetR_N"/>
    <property type="match status" value="1"/>
</dbReference>
<dbReference type="AlphaFoldDB" id="A0A2A4I253"/>
<dbReference type="Gene3D" id="1.10.357.10">
    <property type="entry name" value="Tetracycline Repressor, domain 2"/>
    <property type="match status" value="1"/>
</dbReference>
<dbReference type="Gene3D" id="1.10.10.60">
    <property type="entry name" value="Homeodomain-like"/>
    <property type="match status" value="1"/>
</dbReference>
<dbReference type="SUPFAM" id="SSF46689">
    <property type="entry name" value="Homeodomain-like"/>
    <property type="match status" value="1"/>
</dbReference>
<evidence type="ECO:0000256" key="4">
    <source>
        <dbReference type="PROSITE-ProRule" id="PRU00335"/>
    </source>
</evidence>
<dbReference type="PANTHER" id="PTHR47506:SF7">
    <property type="entry name" value="TRANSCRIPTIONAL REGULATORY PROTEIN"/>
    <property type="match status" value="1"/>
</dbReference>
<evidence type="ECO:0000313" key="6">
    <source>
        <dbReference type="EMBL" id="PCG10846.1"/>
    </source>
</evidence>
<dbReference type="GO" id="GO:0003677">
    <property type="term" value="F:DNA binding"/>
    <property type="evidence" value="ECO:0007669"/>
    <property type="project" value="UniProtKB-UniRule"/>
</dbReference>
<keyword evidence="1" id="KW-0805">Transcription regulation</keyword>
<keyword evidence="7" id="KW-1185">Reference proteome</keyword>